<feature type="compositionally biased region" description="Low complexity" evidence="1">
    <location>
        <begin position="438"/>
        <end position="447"/>
    </location>
</feature>
<dbReference type="InterPro" id="IPR022385">
    <property type="entry name" value="Rhs_assc_core"/>
</dbReference>
<feature type="region of interest" description="Disordered" evidence="1">
    <location>
        <begin position="1249"/>
        <end position="1288"/>
    </location>
</feature>
<organism evidence="3 4">
    <name type="scientific">Knoellia koreensis</name>
    <dbReference type="NCBI Taxonomy" id="2730921"/>
    <lineage>
        <taxon>Bacteria</taxon>
        <taxon>Bacillati</taxon>
        <taxon>Actinomycetota</taxon>
        <taxon>Actinomycetes</taxon>
        <taxon>Micrococcales</taxon>
        <taxon>Intrasporangiaceae</taxon>
        <taxon>Knoellia</taxon>
    </lineage>
</organism>
<dbReference type="Gene3D" id="2.180.10.10">
    <property type="entry name" value="RHS repeat-associated core"/>
    <property type="match status" value="1"/>
</dbReference>
<dbReference type="Proteomes" id="UP000588586">
    <property type="component" value="Unassembled WGS sequence"/>
</dbReference>
<name>A0A849HK99_9MICO</name>
<keyword evidence="2" id="KW-0472">Membrane</keyword>
<dbReference type="NCBIfam" id="TIGR03696">
    <property type="entry name" value="Rhs_assc_core"/>
    <property type="match status" value="1"/>
</dbReference>
<dbReference type="EMBL" id="JABEPQ010000002">
    <property type="protein sequence ID" value="NNM46964.1"/>
    <property type="molecule type" value="Genomic_DNA"/>
</dbReference>
<keyword evidence="2" id="KW-0812">Transmembrane</keyword>
<sequence>MNEPGQVGSTTYGHDATGRVTRIVAAVPPNGATPPAAAVTCPASGALVKGCRGLDITYAATTTATSTTPGDYTGRVKNVTATLWDPATSAMSTTPVATYKYDTSGRLVNVTDPRAAMGTDYTWDGSSTRLASVKSSGLAAYRLAYDTTPATPRVATVTRDNPAGSGSAVTLARFNYSVPLSGTGLPDLTSDAATDQVRLWDQDSNPVTGYAVFGADYTGPTSGTGVDWTRADLQYADDQGYTVNTASYGAGAWQVTATDYDTKGNTIRELDAGATKAVRDANAAGDPLDAGGVDALSTQTIYNADIKDSTGKVVTEAGTLVTDTYGPARNASVKADLNGDGVVGGPGDVGPVRPHVKTTYDQNAPATKVVGGVSLNPANDEPWRLPTTITTGVASSDATPGEADLETSYTTVNSYAKLNSADATEGDPWVLGAPTKVTTGGITTTTRYDTEGRTTETRQPLSNGSDAGTAKTIYYTAYANGSSDPNTAACGNKVEWAGLVCRTLAAAAPTAGAGGATTVPDSRTTAFNAWLQPLTEVETSGSVVRTTTTRYDSAGRTTATWTDVTGLSGSTARPGTYTHYRATDGLVDYSGNLNAGKTDADASARTTTTFDAWGRALTVVNDLGETRTTSYVAPGTPGAGSVASVTDAKGTTSYSYDGTDAAGKAEARGLVTTQTVTRPGSGGALTFKAAYDAEGKMTVQKLPGQVTQTTGYDEAGEPVDLTYSGTVQPVKLRTELDPDTGEQVPVTDADGNPVYDPDGAALADQPWLAWSVTNDAQGRVTNELTGPSAGFDGNPGVSDPADITGYDTGRAIGYDRSYGYDAAGRLVSVADHTAAEHGADLAASPCLVRTYAFDANGRRTSLGTATHADGICDGTTNVTTSSSFNYYDTADRPTQGQGGTGQYIYDALGRQTTMPAVDSPARSAAPADSTIGDISLGYFDDDLPRSVTQTVAGTSTSTVFTLDSSGRRSTATTTVTDGTTTTTSSLVRHYSDGSDNPAWTVATDALGQAITTRYAESIGGDLGASIGEDGSASLNVANLHGDIVTTIPIAATAASGDAANGIDGWSDYTEYGTPRAGSSTAVTGGAVGYGWLGAKQRSTTDETAGLTLMGDRLYNATTGRFTSLDPEPGGNTTAYNYPNDPINMYDLDGHWGWLKKAAKLAWKYKWDIALTAVSFAVPAAGGAIWAYRAYRIVRAARAARGMAGGIRATRATSWLAGRMWVGRGSRAMSNGAGRISRDGTRQWRRMTYKHKSRRTQANYESRSGSKGRWTNNYHVDRSPYRGRHRPLR</sequence>
<evidence type="ECO:0000256" key="1">
    <source>
        <dbReference type="SAM" id="MobiDB-lite"/>
    </source>
</evidence>
<evidence type="ECO:0000256" key="2">
    <source>
        <dbReference type="SAM" id="Phobius"/>
    </source>
</evidence>
<feature type="transmembrane region" description="Helical" evidence="2">
    <location>
        <begin position="1168"/>
        <end position="1187"/>
    </location>
</feature>
<feature type="region of interest" description="Disordered" evidence="1">
    <location>
        <begin position="429"/>
        <end position="465"/>
    </location>
</feature>
<gene>
    <name evidence="3" type="ORF">HJG52_13220</name>
</gene>
<dbReference type="RefSeq" id="WP_171243995.1">
    <property type="nucleotide sequence ID" value="NZ_JABEPQ010000002.1"/>
</dbReference>
<reference evidence="3 4" key="1">
    <citation type="submission" date="2020-04" db="EMBL/GenBank/DDBJ databases">
        <title>Knoellia sp. isolate from air conditioner.</title>
        <authorList>
            <person name="Chea S."/>
            <person name="Kim D.-U."/>
        </authorList>
    </citation>
    <scope>NUCLEOTIDE SEQUENCE [LARGE SCALE GENOMIC DNA]</scope>
    <source>
        <strain evidence="3 4">DB2414S</strain>
    </source>
</reference>
<evidence type="ECO:0008006" key="5">
    <source>
        <dbReference type="Google" id="ProtNLM"/>
    </source>
</evidence>
<feature type="compositionally biased region" description="Polar residues" evidence="1">
    <location>
        <begin position="1255"/>
        <end position="1273"/>
    </location>
</feature>
<feature type="region of interest" description="Disordered" evidence="1">
    <location>
        <begin position="780"/>
        <end position="800"/>
    </location>
</feature>
<evidence type="ECO:0000313" key="3">
    <source>
        <dbReference type="EMBL" id="NNM46964.1"/>
    </source>
</evidence>
<evidence type="ECO:0000313" key="4">
    <source>
        <dbReference type="Proteomes" id="UP000588586"/>
    </source>
</evidence>
<comment type="caution">
    <text evidence="3">The sequence shown here is derived from an EMBL/GenBank/DDBJ whole genome shotgun (WGS) entry which is preliminary data.</text>
</comment>
<keyword evidence="2" id="KW-1133">Transmembrane helix</keyword>
<proteinExistence type="predicted"/>
<protein>
    <recommendedName>
        <fullName evidence="5">RHS repeat-associated protein</fullName>
    </recommendedName>
</protein>
<keyword evidence="4" id="KW-1185">Reference proteome</keyword>
<accession>A0A849HK99</accession>